<name>A0A1A9QDJ9_9MOLU</name>
<protein>
    <submittedName>
        <fullName evidence="1">Uncharacterized protein</fullName>
    </submittedName>
</protein>
<proteinExistence type="predicted"/>
<organism evidence="1 2">
    <name type="scientific">Candidatus Mycoplasma haematobovis</name>
    <dbReference type="NCBI Taxonomy" id="432608"/>
    <lineage>
        <taxon>Bacteria</taxon>
        <taxon>Bacillati</taxon>
        <taxon>Mycoplasmatota</taxon>
        <taxon>Mollicutes</taxon>
        <taxon>Mycoplasmataceae</taxon>
        <taxon>Mycoplasma</taxon>
    </lineage>
</organism>
<accession>A0A1A9QDJ9</accession>
<gene>
    <name evidence="1" type="ORF">A6V39_00565</name>
</gene>
<dbReference type="STRING" id="432608.A6V39_00565"/>
<dbReference type="Proteomes" id="UP000077623">
    <property type="component" value="Unassembled WGS sequence"/>
</dbReference>
<keyword evidence="2" id="KW-1185">Reference proteome</keyword>
<comment type="caution">
    <text evidence="1">The sequence shown here is derived from an EMBL/GenBank/DDBJ whole genome shotgun (WGS) entry which is preliminary data.</text>
</comment>
<dbReference type="EMBL" id="LWUJ01000010">
    <property type="protein sequence ID" value="OAL10543.1"/>
    <property type="molecule type" value="Genomic_DNA"/>
</dbReference>
<dbReference type="AlphaFoldDB" id="A0A1A9QDJ9"/>
<dbReference type="RefSeq" id="WP_187149777.1">
    <property type="nucleotide sequence ID" value="NZ_LWUJ01000010.1"/>
</dbReference>
<sequence>MIGTSKLTAGVVAIGSLGFIGGAGAYIGGAFDSTKEQPKIIKTTINISQQLKTDGFSELNPDIEGGDWTEILNAYKQATNKTFSGQTEPELRAKCKEVLKFENANTNYSSAKMWCVKKEKMNAILDRGGYTTLKADEAVVYREKEEWGKKITALKNLNPKPFTELEGKIKESSDQLDHNIGLLRGECAKIKINEIDTTDATFENKFNLIKKWCSIKK</sequence>
<reference evidence="2" key="1">
    <citation type="submission" date="2016-04" db="EMBL/GenBank/DDBJ databases">
        <authorList>
            <person name="Quiroz-Castaneda R.E."/>
            <person name="Martinez-Ocampo F."/>
        </authorList>
    </citation>
    <scope>NUCLEOTIDE SEQUENCE [LARGE SCALE GENOMIC DNA]</scope>
    <source>
        <strain evidence="2">INIFAP01</strain>
    </source>
</reference>
<evidence type="ECO:0000313" key="2">
    <source>
        <dbReference type="Proteomes" id="UP000077623"/>
    </source>
</evidence>
<evidence type="ECO:0000313" key="1">
    <source>
        <dbReference type="EMBL" id="OAL10543.1"/>
    </source>
</evidence>